<dbReference type="AlphaFoldDB" id="A0AAE9JA94"/>
<organism evidence="1 2">
    <name type="scientific">Caenorhabditis briggsae</name>
    <dbReference type="NCBI Taxonomy" id="6238"/>
    <lineage>
        <taxon>Eukaryota</taxon>
        <taxon>Metazoa</taxon>
        <taxon>Ecdysozoa</taxon>
        <taxon>Nematoda</taxon>
        <taxon>Chromadorea</taxon>
        <taxon>Rhabditida</taxon>
        <taxon>Rhabditina</taxon>
        <taxon>Rhabditomorpha</taxon>
        <taxon>Rhabditoidea</taxon>
        <taxon>Rhabditidae</taxon>
        <taxon>Peloderinae</taxon>
        <taxon>Caenorhabditis</taxon>
    </lineage>
</organism>
<protein>
    <submittedName>
        <fullName evidence="1">Uncharacterized protein</fullName>
    </submittedName>
</protein>
<reference evidence="1 2" key="1">
    <citation type="submission" date="2022-04" db="EMBL/GenBank/DDBJ databases">
        <title>Chromosome-level reference genomes for two strains of Caenorhabditis briggsae: an improved platform for comparative genomics.</title>
        <authorList>
            <person name="Stevens L."/>
            <person name="Andersen E."/>
        </authorList>
    </citation>
    <scope>NUCLEOTIDE SEQUENCE [LARGE SCALE GENOMIC DNA]</scope>
    <source>
        <strain evidence="1">VX34</strain>
        <tissue evidence="1">Whole-organism</tissue>
    </source>
</reference>
<sequence length="102" mass="12107">MSIEALTNLMANITISPPKVTSADLKKLGTKKIREHWQKYFEEQKKSTVTRKRTVTKEFDVQITVVKEEDKKIQLKTVQKEAEEDFESWEKEFDEDDFYANF</sequence>
<dbReference type="Proteomes" id="UP000829354">
    <property type="component" value="Chromosome II"/>
</dbReference>
<proteinExistence type="predicted"/>
<keyword evidence="2" id="KW-1185">Reference proteome</keyword>
<name>A0AAE9JA94_CAEBR</name>
<evidence type="ECO:0000313" key="2">
    <source>
        <dbReference type="Proteomes" id="UP000829354"/>
    </source>
</evidence>
<accession>A0AAE9JA94</accession>
<gene>
    <name evidence="1" type="ORF">L5515_015661</name>
</gene>
<dbReference type="EMBL" id="CP092621">
    <property type="protein sequence ID" value="UMM20361.1"/>
    <property type="molecule type" value="Genomic_DNA"/>
</dbReference>
<evidence type="ECO:0000313" key="1">
    <source>
        <dbReference type="EMBL" id="UMM20361.1"/>
    </source>
</evidence>